<keyword evidence="5 11" id="KW-0808">Transferase</keyword>
<keyword evidence="3" id="KW-0963">Cytoplasm</keyword>
<proteinExistence type="predicted"/>
<evidence type="ECO:0000256" key="6">
    <source>
        <dbReference type="ARBA" id="ARBA00023098"/>
    </source>
</evidence>
<evidence type="ECO:0000256" key="5">
    <source>
        <dbReference type="ARBA" id="ARBA00022679"/>
    </source>
</evidence>
<evidence type="ECO:0000313" key="11">
    <source>
        <dbReference type="EMBL" id="MPM41495.1"/>
    </source>
</evidence>
<accession>A0A644ZKS5</accession>
<dbReference type="EMBL" id="VSSQ01009392">
    <property type="protein sequence ID" value="MPM41495.1"/>
    <property type="molecule type" value="Genomic_DNA"/>
</dbReference>
<dbReference type="PANTHER" id="PTHR30100">
    <property type="entry name" value="FATTY ACID/PHOSPHOLIPID SYNTHESIS PROTEIN PLSX"/>
    <property type="match status" value="1"/>
</dbReference>
<gene>
    <name evidence="11" type="primary">plsX_16</name>
    <name evidence="11" type="ORF">SDC9_88150</name>
</gene>
<comment type="subunit">
    <text evidence="10">Homodimer. Probably interacts with PlsY.</text>
</comment>
<evidence type="ECO:0000256" key="8">
    <source>
        <dbReference type="ARBA" id="ARBA00023264"/>
    </source>
</evidence>
<reference evidence="11" key="1">
    <citation type="submission" date="2019-08" db="EMBL/GenBank/DDBJ databases">
        <authorList>
            <person name="Kucharzyk K."/>
            <person name="Murdoch R.W."/>
            <person name="Higgins S."/>
            <person name="Loffler F."/>
        </authorList>
    </citation>
    <scope>NUCLEOTIDE SEQUENCE</scope>
</reference>
<keyword evidence="8" id="KW-1208">Phospholipid metabolism</keyword>
<keyword evidence="4" id="KW-0444">Lipid biosynthesis</keyword>
<evidence type="ECO:0000256" key="9">
    <source>
        <dbReference type="ARBA" id="ARBA00024069"/>
    </source>
</evidence>
<sequence>MTIMKRTIMESGIMAKFGAMLIKPALRKMKKTIDPAEYGGALLLGVKAPFIICHGSSKAKAIKNAVGVAIDFAEKDVVRHIGESIINKRKGNE</sequence>
<evidence type="ECO:0000256" key="2">
    <source>
        <dbReference type="ARBA" id="ARBA00004496"/>
    </source>
</evidence>
<keyword evidence="7" id="KW-0594">Phospholipid biosynthesis</keyword>
<evidence type="ECO:0000256" key="3">
    <source>
        <dbReference type="ARBA" id="ARBA00022490"/>
    </source>
</evidence>
<name>A0A644ZKS5_9ZZZZ</name>
<comment type="subcellular location">
    <subcellularLocation>
        <location evidence="2">Cytoplasm</location>
    </subcellularLocation>
</comment>
<dbReference type="EC" id="2.3.1.274" evidence="9"/>
<evidence type="ECO:0000256" key="7">
    <source>
        <dbReference type="ARBA" id="ARBA00023209"/>
    </source>
</evidence>
<dbReference type="Gene3D" id="3.40.718.10">
    <property type="entry name" value="Isopropylmalate Dehydrogenase"/>
    <property type="match status" value="1"/>
</dbReference>
<dbReference type="PANTHER" id="PTHR30100:SF1">
    <property type="entry name" value="PHOSPHATE ACYLTRANSFERASE"/>
    <property type="match status" value="1"/>
</dbReference>
<evidence type="ECO:0000256" key="1">
    <source>
        <dbReference type="ARBA" id="ARBA00001232"/>
    </source>
</evidence>
<dbReference type="GO" id="GO:0008654">
    <property type="term" value="P:phospholipid biosynthetic process"/>
    <property type="evidence" value="ECO:0007669"/>
    <property type="project" value="UniProtKB-KW"/>
</dbReference>
<dbReference type="SUPFAM" id="SSF53659">
    <property type="entry name" value="Isocitrate/Isopropylmalate dehydrogenase-like"/>
    <property type="match status" value="1"/>
</dbReference>
<dbReference type="GO" id="GO:0005737">
    <property type="term" value="C:cytoplasm"/>
    <property type="evidence" value="ECO:0007669"/>
    <property type="project" value="UniProtKB-SubCell"/>
</dbReference>
<evidence type="ECO:0000256" key="4">
    <source>
        <dbReference type="ARBA" id="ARBA00022516"/>
    </source>
</evidence>
<organism evidence="11">
    <name type="scientific">bioreactor metagenome</name>
    <dbReference type="NCBI Taxonomy" id="1076179"/>
    <lineage>
        <taxon>unclassified sequences</taxon>
        <taxon>metagenomes</taxon>
        <taxon>ecological metagenomes</taxon>
    </lineage>
</organism>
<dbReference type="GO" id="GO:0006633">
    <property type="term" value="P:fatty acid biosynthetic process"/>
    <property type="evidence" value="ECO:0007669"/>
    <property type="project" value="InterPro"/>
</dbReference>
<protein>
    <recommendedName>
        <fullName evidence="9">phosphate acyltransferase</fullName>
        <ecNumber evidence="9">2.3.1.274</ecNumber>
    </recommendedName>
</protein>
<dbReference type="Pfam" id="PF02504">
    <property type="entry name" value="FA_synthesis"/>
    <property type="match status" value="1"/>
</dbReference>
<dbReference type="InterPro" id="IPR012281">
    <property type="entry name" value="Phospholipid_synth_PlsX-like"/>
</dbReference>
<dbReference type="GO" id="GO:0043811">
    <property type="term" value="F:phosphate:acyl-[acyl carrier protein] acyltransferase activity"/>
    <property type="evidence" value="ECO:0007669"/>
    <property type="project" value="UniProtKB-EC"/>
</dbReference>
<comment type="catalytic activity">
    <reaction evidence="1">
        <text>a fatty acyl-[ACP] + phosphate = an acyl phosphate + holo-[ACP]</text>
        <dbReference type="Rhea" id="RHEA:42292"/>
        <dbReference type="Rhea" id="RHEA-COMP:9685"/>
        <dbReference type="Rhea" id="RHEA-COMP:14125"/>
        <dbReference type="ChEBI" id="CHEBI:43474"/>
        <dbReference type="ChEBI" id="CHEBI:59918"/>
        <dbReference type="ChEBI" id="CHEBI:64479"/>
        <dbReference type="ChEBI" id="CHEBI:138651"/>
        <dbReference type="EC" id="2.3.1.274"/>
    </reaction>
</comment>
<keyword evidence="11" id="KW-0012">Acyltransferase</keyword>
<keyword evidence="6" id="KW-0443">Lipid metabolism</keyword>
<evidence type="ECO:0000256" key="10">
    <source>
        <dbReference type="ARBA" id="ARBA00046608"/>
    </source>
</evidence>
<dbReference type="InterPro" id="IPR003664">
    <property type="entry name" value="FA_synthesis"/>
</dbReference>
<comment type="caution">
    <text evidence="11">The sequence shown here is derived from an EMBL/GenBank/DDBJ whole genome shotgun (WGS) entry which is preliminary data.</text>
</comment>
<dbReference type="AlphaFoldDB" id="A0A644ZKS5"/>